<accession>A0A8X7BQM1</accession>
<dbReference type="AlphaFoldDB" id="A0A8X7BQM1"/>
<evidence type="ECO:0000313" key="2">
    <source>
        <dbReference type="Proteomes" id="UP000886998"/>
    </source>
</evidence>
<evidence type="ECO:0000313" key="1">
    <source>
        <dbReference type="EMBL" id="GFY40155.1"/>
    </source>
</evidence>
<organism evidence="1 2">
    <name type="scientific">Trichonephila inaurata madagascariensis</name>
    <dbReference type="NCBI Taxonomy" id="2747483"/>
    <lineage>
        <taxon>Eukaryota</taxon>
        <taxon>Metazoa</taxon>
        <taxon>Ecdysozoa</taxon>
        <taxon>Arthropoda</taxon>
        <taxon>Chelicerata</taxon>
        <taxon>Arachnida</taxon>
        <taxon>Araneae</taxon>
        <taxon>Araneomorphae</taxon>
        <taxon>Entelegynae</taxon>
        <taxon>Araneoidea</taxon>
        <taxon>Nephilidae</taxon>
        <taxon>Trichonephila</taxon>
        <taxon>Trichonephila inaurata</taxon>
    </lineage>
</organism>
<keyword evidence="2" id="KW-1185">Reference proteome</keyword>
<dbReference type="EMBL" id="BMAV01001733">
    <property type="protein sequence ID" value="GFY40155.1"/>
    <property type="molecule type" value="Genomic_DNA"/>
</dbReference>
<name>A0A8X7BQM1_9ARAC</name>
<gene>
    <name evidence="1" type="ORF">TNIN_42551</name>
</gene>
<comment type="caution">
    <text evidence="1">The sequence shown here is derived from an EMBL/GenBank/DDBJ whole genome shotgun (WGS) entry which is preliminary data.</text>
</comment>
<reference evidence="1" key="1">
    <citation type="submission" date="2020-08" db="EMBL/GenBank/DDBJ databases">
        <title>Multicomponent nature underlies the extraordinary mechanical properties of spider dragline silk.</title>
        <authorList>
            <person name="Kono N."/>
            <person name="Nakamura H."/>
            <person name="Mori M."/>
            <person name="Yoshida Y."/>
            <person name="Ohtoshi R."/>
            <person name="Malay A.D."/>
            <person name="Moran D.A.P."/>
            <person name="Tomita M."/>
            <person name="Numata K."/>
            <person name="Arakawa K."/>
        </authorList>
    </citation>
    <scope>NUCLEOTIDE SEQUENCE</scope>
</reference>
<protein>
    <submittedName>
        <fullName evidence="1">Uncharacterized protein</fullName>
    </submittedName>
</protein>
<sequence length="95" mass="11055">MKTDGFHYNQCEKLPSCGASYFKWSIAILNSFNRYILNSPEPLVTADHQRFNNRTRTTNVDHCVQEAGLSSIINEEHDKMELGDKLFEQQISVFW</sequence>
<dbReference type="Proteomes" id="UP000886998">
    <property type="component" value="Unassembled WGS sequence"/>
</dbReference>
<proteinExistence type="predicted"/>